<keyword evidence="4" id="KW-0804">Transcription</keyword>
<dbReference type="Proteomes" id="UP000285190">
    <property type="component" value="Unassembled WGS sequence"/>
</dbReference>
<keyword evidence="2" id="KW-0805">Transcription regulation</keyword>
<organism evidence="7 8">
    <name type="scientific">Noviherbaspirillum cavernae</name>
    <dbReference type="NCBI Taxonomy" id="2320862"/>
    <lineage>
        <taxon>Bacteria</taxon>
        <taxon>Pseudomonadati</taxon>
        <taxon>Pseudomonadota</taxon>
        <taxon>Betaproteobacteria</taxon>
        <taxon>Burkholderiales</taxon>
        <taxon>Oxalobacteraceae</taxon>
        <taxon>Noviherbaspirillum</taxon>
    </lineage>
</organism>
<evidence type="ECO:0000256" key="5">
    <source>
        <dbReference type="SAM" id="MobiDB-lite"/>
    </source>
</evidence>
<dbReference type="PANTHER" id="PTHR30118:SF15">
    <property type="entry name" value="TRANSCRIPTIONAL REGULATORY PROTEIN"/>
    <property type="match status" value="1"/>
</dbReference>
<accession>A0A418WVL4</accession>
<comment type="caution">
    <text evidence="7">The sequence shown here is derived from an EMBL/GenBank/DDBJ whole genome shotgun (WGS) entry which is preliminary data.</text>
</comment>
<evidence type="ECO:0000256" key="4">
    <source>
        <dbReference type="ARBA" id="ARBA00023163"/>
    </source>
</evidence>
<dbReference type="Pfam" id="PF03466">
    <property type="entry name" value="LysR_substrate"/>
    <property type="match status" value="1"/>
</dbReference>
<dbReference type="Gene3D" id="1.10.10.10">
    <property type="entry name" value="Winged helix-like DNA-binding domain superfamily/Winged helix DNA-binding domain"/>
    <property type="match status" value="1"/>
</dbReference>
<comment type="similarity">
    <text evidence="1">Belongs to the LysR transcriptional regulatory family.</text>
</comment>
<evidence type="ECO:0000313" key="7">
    <source>
        <dbReference type="EMBL" id="RJF96726.1"/>
    </source>
</evidence>
<sequence length="331" mass="36661">MHIERIDLNLFVIFERIYAEGSLTRASEQLNLTQPALSHALARLRTVVNDPLFVRQGGRMVPTPAAHKLIRYVKPSLTAIKQGLGEIEDFDPTSSRKRIHIGWPHRFESVMLPRLMPVIEAGAPGVELSCSLLGRYELEEKLSTGAIDLALNVLRPTGPDIRSRLILRSDLAVVARKGHPGIRKTLSMNSYMAHKHVLVTGSSNGRGFEDFELAAHGLKRDISLRCTDYHSACLVVSKTNLLLTIMSPIAELAVQGSDIELHRFPLPDKTVDLYLYWHAMSDNDPAIQWMIGLIEEQVSADASIKAVNKPKPARKPEKSSTAKSSARTGAQ</sequence>
<evidence type="ECO:0000259" key="6">
    <source>
        <dbReference type="PROSITE" id="PS50931"/>
    </source>
</evidence>
<dbReference type="RefSeq" id="WP_119742864.1">
    <property type="nucleotide sequence ID" value="NZ_QYUN01000003.1"/>
</dbReference>
<dbReference type="PRINTS" id="PR00039">
    <property type="entry name" value="HTHLYSR"/>
</dbReference>
<reference evidence="7 8" key="1">
    <citation type="submission" date="2018-09" db="EMBL/GenBank/DDBJ databases">
        <authorList>
            <person name="Zhu H."/>
        </authorList>
    </citation>
    <scope>NUCLEOTIDE SEQUENCE [LARGE SCALE GENOMIC DNA]</scope>
    <source>
        <strain evidence="7 8">K2R10-39</strain>
    </source>
</reference>
<dbReference type="InterPro" id="IPR005119">
    <property type="entry name" value="LysR_subst-bd"/>
</dbReference>
<dbReference type="OrthoDB" id="5495633at2"/>
<evidence type="ECO:0000313" key="8">
    <source>
        <dbReference type="Proteomes" id="UP000285190"/>
    </source>
</evidence>
<feature type="region of interest" description="Disordered" evidence="5">
    <location>
        <begin position="305"/>
        <end position="331"/>
    </location>
</feature>
<evidence type="ECO:0000256" key="2">
    <source>
        <dbReference type="ARBA" id="ARBA00023015"/>
    </source>
</evidence>
<dbReference type="Pfam" id="PF00126">
    <property type="entry name" value="HTH_1"/>
    <property type="match status" value="1"/>
</dbReference>
<dbReference type="Gene3D" id="3.40.190.10">
    <property type="entry name" value="Periplasmic binding protein-like II"/>
    <property type="match status" value="2"/>
</dbReference>
<gene>
    <name evidence="7" type="ORF">D3870_20175</name>
</gene>
<keyword evidence="8" id="KW-1185">Reference proteome</keyword>
<dbReference type="InterPro" id="IPR036388">
    <property type="entry name" value="WH-like_DNA-bd_sf"/>
</dbReference>
<dbReference type="CDD" id="cd08417">
    <property type="entry name" value="PBP2_Nitroaromatics_like"/>
    <property type="match status" value="1"/>
</dbReference>
<name>A0A418WVL4_9BURK</name>
<dbReference type="SUPFAM" id="SSF46785">
    <property type="entry name" value="Winged helix' DNA-binding domain"/>
    <property type="match status" value="1"/>
</dbReference>
<dbReference type="InterPro" id="IPR037402">
    <property type="entry name" value="YidZ_PBP2"/>
</dbReference>
<evidence type="ECO:0000256" key="1">
    <source>
        <dbReference type="ARBA" id="ARBA00009437"/>
    </source>
</evidence>
<dbReference type="PROSITE" id="PS50931">
    <property type="entry name" value="HTH_LYSR"/>
    <property type="match status" value="1"/>
</dbReference>
<keyword evidence="3" id="KW-0238">DNA-binding</keyword>
<dbReference type="AlphaFoldDB" id="A0A418WVL4"/>
<feature type="domain" description="HTH lysR-type" evidence="6">
    <location>
        <begin position="6"/>
        <end position="63"/>
    </location>
</feature>
<dbReference type="InterPro" id="IPR050389">
    <property type="entry name" value="LysR-type_TF"/>
</dbReference>
<evidence type="ECO:0000256" key="3">
    <source>
        <dbReference type="ARBA" id="ARBA00023125"/>
    </source>
</evidence>
<dbReference type="SUPFAM" id="SSF53850">
    <property type="entry name" value="Periplasmic binding protein-like II"/>
    <property type="match status" value="1"/>
</dbReference>
<protein>
    <submittedName>
        <fullName evidence="7">LysR family transcriptional regulator</fullName>
    </submittedName>
</protein>
<proteinExistence type="inferred from homology"/>
<dbReference type="InterPro" id="IPR036390">
    <property type="entry name" value="WH_DNA-bd_sf"/>
</dbReference>
<dbReference type="EMBL" id="QYUN01000003">
    <property type="protein sequence ID" value="RJF96726.1"/>
    <property type="molecule type" value="Genomic_DNA"/>
</dbReference>
<dbReference type="InterPro" id="IPR000847">
    <property type="entry name" value="LysR_HTH_N"/>
</dbReference>
<dbReference type="GO" id="GO:0003700">
    <property type="term" value="F:DNA-binding transcription factor activity"/>
    <property type="evidence" value="ECO:0007669"/>
    <property type="project" value="InterPro"/>
</dbReference>
<dbReference type="PANTHER" id="PTHR30118">
    <property type="entry name" value="HTH-TYPE TRANSCRIPTIONAL REGULATOR LEUO-RELATED"/>
    <property type="match status" value="1"/>
</dbReference>
<dbReference type="GO" id="GO:0003677">
    <property type="term" value="F:DNA binding"/>
    <property type="evidence" value="ECO:0007669"/>
    <property type="project" value="UniProtKB-KW"/>
</dbReference>
<feature type="compositionally biased region" description="Polar residues" evidence="5">
    <location>
        <begin position="321"/>
        <end position="331"/>
    </location>
</feature>